<accession>A0A0K2UZC9</accession>
<reference evidence="1" key="1">
    <citation type="submission" date="2014-05" db="EMBL/GenBank/DDBJ databases">
        <authorList>
            <person name="Chronopoulou M."/>
        </authorList>
    </citation>
    <scope>NUCLEOTIDE SEQUENCE</scope>
    <source>
        <tissue evidence="1">Whole organism</tissue>
    </source>
</reference>
<proteinExistence type="predicted"/>
<sequence length="63" mass="7569">MMREFGRMKRESSSYLRFRYFMLSKFNNSKIPSSNGSLNFIKSNSQDSTRILFSFIRTVYHVE</sequence>
<evidence type="ECO:0000313" key="1">
    <source>
        <dbReference type="EMBL" id="CDW43227.1"/>
    </source>
</evidence>
<dbReference type="EMBL" id="HACA01025866">
    <property type="protein sequence ID" value="CDW43227.1"/>
    <property type="molecule type" value="Transcribed_RNA"/>
</dbReference>
<organism evidence="1">
    <name type="scientific">Lepeophtheirus salmonis</name>
    <name type="common">Salmon louse</name>
    <name type="synonym">Caligus salmonis</name>
    <dbReference type="NCBI Taxonomy" id="72036"/>
    <lineage>
        <taxon>Eukaryota</taxon>
        <taxon>Metazoa</taxon>
        <taxon>Ecdysozoa</taxon>
        <taxon>Arthropoda</taxon>
        <taxon>Crustacea</taxon>
        <taxon>Multicrustacea</taxon>
        <taxon>Hexanauplia</taxon>
        <taxon>Copepoda</taxon>
        <taxon>Siphonostomatoida</taxon>
        <taxon>Caligidae</taxon>
        <taxon>Lepeophtheirus</taxon>
    </lineage>
</organism>
<name>A0A0K2UZC9_LEPSM</name>
<dbReference type="AlphaFoldDB" id="A0A0K2UZC9"/>
<protein>
    <submittedName>
        <fullName evidence="1">Uncharacterized protein</fullName>
    </submittedName>
</protein>